<evidence type="ECO:0000313" key="2">
    <source>
        <dbReference type="EMBL" id="MDQ0470421.1"/>
    </source>
</evidence>
<accession>A0ABU0J820</accession>
<dbReference type="Pfam" id="PF06078">
    <property type="entry name" value="DUF937"/>
    <property type="match status" value="1"/>
</dbReference>
<dbReference type="EMBL" id="JAUSVX010000006">
    <property type="protein sequence ID" value="MDQ0470421.1"/>
    <property type="molecule type" value="Genomic_DNA"/>
</dbReference>
<feature type="region of interest" description="Disordered" evidence="1">
    <location>
        <begin position="190"/>
        <end position="217"/>
    </location>
</feature>
<protein>
    <recommendedName>
        <fullName evidence="4">DUF937 domain-containing protein</fullName>
    </recommendedName>
</protein>
<sequence>MTNLYEILQNAQGGQAMENLARQFNLSQQQTQAAVEALLPAFSMGLKRQAGDPAAAPNLFGLMGGVSPEAFQNPMAAFTQVQAQGNEVLGALFGSKDASRAVADQAAALSGVGSAVLKAMLPVLAAMLMGGLQKTATTQPGLQDVFGQVLGGLFGGQAAPQAPQPTPQVQPNLNGGGLLGAILGSLLQQGVQQAQPAAPPPQAAPPSQPSPADVLGGMFETGRQMQQAHLDSLQTIFDSFLGKK</sequence>
<feature type="compositionally biased region" description="Pro residues" evidence="1">
    <location>
        <begin position="197"/>
        <end position="209"/>
    </location>
</feature>
<name>A0ABU0J820_9HYPH</name>
<comment type="caution">
    <text evidence="2">The sequence shown here is derived from an EMBL/GenBank/DDBJ whole genome shotgun (WGS) entry which is preliminary data.</text>
</comment>
<dbReference type="Proteomes" id="UP001242480">
    <property type="component" value="Unassembled WGS sequence"/>
</dbReference>
<evidence type="ECO:0008006" key="4">
    <source>
        <dbReference type="Google" id="ProtNLM"/>
    </source>
</evidence>
<evidence type="ECO:0000256" key="1">
    <source>
        <dbReference type="SAM" id="MobiDB-lite"/>
    </source>
</evidence>
<keyword evidence="3" id="KW-1185">Reference proteome</keyword>
<dbReference type="InterPro" id="IPR009282">
    <property type="entry name" value="DUF937"/>
</dbReference>
<organism evidence="2 3">
    <name type="scientific">Labrys wisconsinensis</name>
    <dbReference type="NCBI Taxonomy" id="425677"/>
    <lineage>
        <taxon>Bacteria</taxon>
        <taxon>Pseudomonadati</taxon>
        <taxon>Pseudomonadota</taxon>
        <taxon>Alphaproteobacteria</taxon>
        <taxon>Hyphomicrobiales</taxon>
        <taxon>Xanthobacteraceae</taxon>
        <taxon>Labrys</taxon>
    </lineage>
</organism>
<reference evidence="2 3" key="1">
    <citation type="submission" date="2023-07" db="EMBL/GenBank/DDBJ databases">
        <title>Genomic Encyclopedia of Type Strains, Phase IV (KMG-IV): sequencing the most valuable type-strain genomes for metagenomic binning, comparative biology and taxonomic classification.</title>
        <authorList>
            <person name="Goeker M."/>
        </authorList>
    </citation>
    <scope>NUCLEOTIDE SEQUENCE [LARGE SCALE GENOMIC DNA]</scope>
    <source>
        <strain evidence="2 3">DSM 19619</strain>
    </source>
</reference>
<gene>
    <name evidence="2" type="ORF">QO011_003440</name>
</gene>
<evidence type="ECO:0000313" key="3">
    <source>
        <dbReference type="Proteomes" id="UP001242480"/>
    </source>
</evidence>
<dbReference type="RefSeq" id="WP_307274391.1">
    <property type="nucleotide sequence ID" value="NZ_JAUSVX010000006.1"/>
</dbReference>
<proteinExistence type="predicted"/>